<protein>
    <recommendedName>
        <fullName evidence="1">Uroporphyrinogen decarboxylase (URO-D) domain-containing protein</fullName>
    </recommendedName>
</protein>
<dbReference type="Gene3D" id="3.20.20.210">
    <property type="match status" value="1"/>
</dbReference>
<name>A0A7V3YFE6_9BACT</name>
<dbReference type="SUPFAM" id="SSF51726">
    <property type="entry name" value="UROD/MetE-like"/>
    <property type="match status" value="1"/>
</dbReference>
<organism evidence="2">
    <name type="scientific">Candidatus Caldatribacterium californiense</name>
    <dbReference type="NCBI Taxonomy" id="1454726"/>
    <lineage>
        <taxon>Bacteria</taxon>
        <taxon>Pseudomonadati</taxon>
        <taxon>Atribacterota</taxon>
        <taxon>Atribacteria</taxon>
        <taxon>Atribacterales</taxon>
        <taxon>Candidatus Caldatribacteriaceae</taxon>
        <taxon>Candidatus Caldatribacterium</taxon>
    </lineage>
</organism>
<dbReference type="GO" id="GO:0004853">
    <property type="term" value="F:uroporphyrinogen decarboxylase activity"/>
    <property type="evidence" value="ECO:0007669"/>
    <property type="project" value="InterPro"/>
</dbReference>
<accession>A0A7V3YFE6</accession>
<dbReference type="EMBL" id="DTFV01000038">
    <property type="protein sequence ID" value="HGI30094.1"/>
    <property type="molecule type" value="Genomic_DNA"/>
</dbReference>
<dbReference type="Pfam" id="PF01208">
    <property type="entry name" value="URO-D"/>
    <property type="match status" value="1"/>
</dbReference>
<dbReference type="InterPro" id="IPR052024">
    <property type="entry name" value="Methanogen_methyltrans"/>
</dbReference>
<dbReference type="AlphaFoldDB" id="A0A7V3YFE6"/>
<dbReference type="PANTHER" id="PTHR47099:SF1">
    <property type="entry name" value="METHYLCOBAMIDE:COM METHYLTRANSFERASE MTBA"/>
    <property type="match status" value="1"/>
</dbReference>
<proteinExistence type="predicted"/>
<feature type="domain" description="Uroporphyrinogen decarboxylase (URO-D)" evidence="1">
    <location>
        <begin position="159"/>
        <end position="362"/>
    </location>
</feature>
<dbReference type="GO" id="GO:0006779">
    <property type="term" value="P:porphyrin-containing compound biosynthetic process"/>
    <property type="evidence" value="ECO:0007669"/>
    <property type="project" value="InterPro"/>
</dbReference>
<dbReference type="PANTHER" id="PTHR47099">
    <property type="entry name" value="METHYLCOBAMIDE:COM METHYLTRANSFERASE MTBA"/>
    <property type="match status" value="1"/>
</dbReference>
<evidence type="ECO:0000259" key="1">
    <source>
        <dbReference type="Pfam" id="PF01208"/>
    </source>
</evidence>
<dbReference type="InterPro" id="IPR038071">
    <property type="entry name" value="UROD/MetE-like_sf"/>
</dbReference>
<sequence length="369" mass="42098">MRILEWIAENRFIPDFEEFVAVLARKKPPRRVHFVELLVDPEIIAEVTRRLFGETPVPPVPETMPLFLRQSVQFYKRLGYDYCIFVDVPGMGLRFVGKTRKGEDTALFSRGVREWVEESSGVIASFDDFERYPWPDVAGFDYSPYELLSSLLPEGMKLLLNACSGVFEVVSEVLLGFEGLAVLLHENRPLVQAVFDRVGEITLAFYRQLVDLDIVGGIFQGDDWGFRSATFLSPKDLEDFVFPWHEKFCALAHEKGKYYFLHSCGNIYGVFDTFLERVPIDAFHSFQDEILPVTEFVKRYGQKVAALGGVDLDKLIRLPEADLRRYVRSILEACALQGGFALGSGNSIANYVPLEQYLVMLDEGLRFWG</sequence>
<gene>
    <name evidence="2" type="ORF">ENV30_02090</name>
</gene>
<reference evidence="2" key="1">
    <citation type="journal article" date="2020" name="mSystems">
        <title>Genome- and Community-Level Interaction Insights into Carbon Utilization and Element Cycling Functions of Hydrothermarchaeota in Hydrothermal Sediment.</title>
        <authorList>
            <person name="Zhou Z."/>
            <person name="Liu Y."/>
            <person name="Xu W."/>
            <person name="Pan J."/>
            <person name="Luo Z.H."/>
            <person name="Li M."/>
        </authorList>
    </citation>
    <scope>NUCLEOTIDE SEQUENCE [LARGE SCALE GENOMIC DNA]</scope>
    <source>
        <strain evidence="2">SpSt-747</strain>
    </source>
</reference>
<comment type="caution">
    <text evidence="2">The sequence shown here is derived from an EMBL/GenBank/DDBJ whole genome shotgun (WGS) entry which is preliminary data.</text>
</comment>
<evidence type="ECO:0000313" key="2">
    <source>
        <dbReference type="EMBL" id="HGI30094.1"/>
    </source>
</evidence>
<dbReference type="InterPro" id="IPR000257">
    <property type="entry name" value="Uroporphyrinogen_deCOase"/>
</dbReference>